<dbReference type="Proteomes" id="UP000807342">
    <property type="component" value="Unassembled WGS sequence"/>
</dbReference>
<dbReference type="PANTHER" id="PTHR38248">
    <property type="entry name" value="FUNK1 6"/>
    <property type="match status" value="1"/>
</dbReference>
<dbReference type="EMBL" id="MU153730">
    <property type="protein sequence ID" value="KAF9439660.1"/>
    <property type="molecule type" value="Genomic_DNA"/>
</dbReference>
<feature type="domain" description="Fungal-type protein kinase" evidence="2">
    <location>
        <begin position="144"/>
        <end position="342"/>
    </location>
</feature>
<evidence type="ECO:0000256" key="1">
    <source>
        <dbReference type="SAM" id="MobiDB-lite"/>
    </source>
</evidence>
<dbReference type="InterPro" id="IPR040976">
    <property type="entry name" value="Pkinase_fungal"/>
</dbReference>
<sequence>MSGITAPLHDTPTRQPIDPGKASAVQRALGEQLSTMSAEADTSAFLDKYFPIRYIGETDISDMIHASLVGDSLYDNGRWHHLPASKPYKEKDMYPPFMEILNGICKHVELSGLRNDQQYLPGQWIDTSKRVLKSDNPSVGTLLPDISFVSKSASAPEKKDSKIWWMHVFTVVEVKITKVNPPAQLSSYVRHIFMEQLDRHFVLALTLNTDLLNVYLFDRSGVVGMTEPINIHIDPKTFIRVIAGFSCLPPEQLGWDPTCHVWDGQTTIPSYAASTRLTGGWKSAYDLPWVFECAKGDADSSSMDHTSSTNTQDPSQYVTLRTLTLEDAGMVWGRATLVFEVVTLDDWKQKNPE</sequence>
<dbReference type="AlphaFoldDB" id="A0A9P6BVR8"/>
<feature type="region of interest" description="Disordered" evidence="1">
    <location>
        <begin position="1"/>
        <end position="23"/>
    </location>
</feature>
<keyword evidence="4" id="KW-1185">Reference proteome</keyword>
<comment type="caution">
    <text evidence="3">The sequence shown here is derived from an EMBL/GenBank/DDBJ whole genome shotgun (WGS) entry which is preliminary data.</text>
</comment>
<reference evidence="3" key="1">
    <citation type="submission" date="2020-11" db="EMBL/GenBank/DDBJ databases">
        <authorList>
            <consortium name="DOE Joint Genome Institute"/>
            <person name="Ahrendt S."/>
            <person name="Riley R."/>
            <person name="Andreopoulos W."/>
            <person name="Labutti K."/>
            <person name="Pangilinan J."/>
            <person name="Ruiz-Duenas F.J."/>
            <person name="Barrasa J.M."/>
            <person name="Sanchez-Garcia M."/>
            <person name="Camarero S."/>
            <person name="Miyauchi S."/>
            <person name="Serrano A."/>
            <person name="Linde D."/>
            <person name="Babiker R."/>
            <person name="Drula E."/>
            <person name="Ayuso-Fernandez I."/>
            <person name="Pacheco R."/>
            <person name="Padilla G."/>
            <person name="Ferreira P."/>
            <person name="Barriuso J."/>
            <person name="Kellner H."/>
            <person name="Castanera R."/>
            <person name="Alfaro M."/>
            <person name="Ramirez L."/>
            <person name="Pisabarro A.G."/>
            <person name="Kuo A."/>
            <person name="Tritt A."/>
            <person name="Lipzen A."/>
            <person name="He G."/>
            <person name="Yan M."/>
            <person name="Ng V."/>
            <person name="Cullen D."/>
            <person name="Martin F."/>
            <person name="Rosso M.-N."/>
            <person name="Henrissat B."/>
            <person name="Hibbett D."/>
            <person name="Martinez A.T."/>
            <person name="Grigoriev I.V."/>
        </authorList>
    </citation>
    <scope>NUCLEOTIDE SEQUENCE</scope>
    <source>
        <strain evidence="3">MF-IS2</strain>
    </source>
</reference>
<accession>A0A9P6BVR8</accession>
<evidence type="ECO:0000313" key="3">
    <source>
        <dbReference type="EMBL" id="KAF9439660.1"/>
    </source>
</evidence>
<organism evidence="3 4">
    <name type="scientific">Macrolepiota fuliginosa MF-IS2</name>
    <dbReference type="NCBI Taxonomy" id="1400762"/>
    <lineage>
        <taxon>Eukaryota</taxon>
        <taxon>Fungi</taxon>
        <taxon>Dikarya</taxon>
        <taxon>Basidiomycota</taxon>
        <taxon>Agaricomycotina</taxon>
        <taxon>Agaricomycetes</taxon>
        <taxon>Agaricomycetidae</taxon>
        <taxon>Agaricales</taxon>
        <taxon>Agaricineae</taxon>
        <taxon>Agaricaceae</taxon>
        <taxon>Macrolepiota</taxon>
    </lineage>
</organism>
<feature type="non-terminal residue" evidence="3">
    <location>
        <position position="353"/>
    </location>
</feature>
<evidence type="ECO:0000259" key="2">
    <source>
        <dbReference type="Pfam" id="PF17667"/>
    </source>
</evidence>
<dbReference type="Pfam" id="PF17667">
    <property type="entry name" value="Pkinase_fungal"/>
    <property type="match status" value="1"/>
</dbReference>
<name>A0A9P6BVR8_9AGAR</name>
<evidence type="ECO:0000313" key="4">
    <source>
        <dbReference type="Proteomes" id="UP000807342"/>
    </source>
</evidence>
<proteinExistence type="predicted"/>
<protein>
    <recommendedName>
        <fullName evidence="2">Fungal-type protein kinase domain-containing protein</fullName>
    </recommendedName>
</protein>
<dbReference type="OrthoDB" id="312874at2759"/>
<gene>
    <name evidence="3" type="ORF">P691DRAFT_785551</name>
</gene>
<dbReference type="PANTHER" id="PTHR38248:SF2">
    <property type="entry name" value="FUNK1 11"/>
    <property type="match status" value="1"/>
</dbReference>